<protein>
    <submittedName>
        <fullName evidence="3">Serine/threonine-protein phosphatase</fullName>
    </submittedName>
</protein>
<sequence length="398" mass="42481">MAVESVPAGDGEHLLQDFLTAVHTAPPSHFLALVDRYAAQIGLRRVALYLVDLQQRQLTPLDGGERLLVDESPAGWSYRTLGLRVEESAGGPLTVWLPLVDGADRLGVVGMHVDVLDSALLRRCRTLVSVLSMAITSQRAVSDHLVQRARTDTMTLPAELVRSLLPPRTVASAQAVSTAVLEPAYELGGDAFDHALTESALHAVILDAMGHNLASGLTTSIAMAGCRSARRMGAALPDLVKTVDEVLAEWLPEQYCTGIAARLDVTSGVLTWCNCGHPPPLLIRDHQVLEKALERPGEPPMGMPAALGDAPRTVHRAALEPGDRVLLYTDGVTEARTAGGGRFGLAAFTDSIIRATAAGELASEALRQLIHAILESQDESLSDDATILLLEWRPPGAR</sequence>
<dbReference type="Pfam" id="PF07228">
    <property type="entry name" value="SpoIIE"/>
    <property type="match status" value="1"/>
</dbReference>
<dbReference type="PROSITE" id="PS51746">
    <property type="entry name" value="PPM_2"/>
    <property type="match status" value="1"/>
</dbReference>
<evidence type="ECO:0000313" key="4">
    <source>
        <dbReference type="Proteomes" id="UP001344251"/>
    </source>
</evidence>
<keyword evidence="4" id="KW-1185">Reference proteome</keyword>
<dbReference type="PANTHER" id="PTHR43156">
    <property type="entry name" value="STAGE II SPORULATION PROTEIN E-RELATED"/>
    <property type="match status" value="1"/>
</dbReference>
<evidence type="ECO:0000313" key="3">
    <source>
        <dbReference type="EMBL" id="WSB72939.1"/>
    </source>
</evidence>
<dbReference type="InterPro" id="IPR001932">
    <property type="entry name" value="PPM-type_phosphatase-like_dom"/>
</dbReference>
<name>A0ABZ1FR92_9ACTN</name>
<dbReference type="SUPFAM" id="SSF81606">
    <property type="entry name" value="PP2C-like"/>
    <property type="match status" value="1"/>
</dbReference>
<accession>A0ABZ1FR92</accession>
<organism evidence="3 4">
    <name type="scientific">Streptomyces decoyicus</name>
    <dbReference type="NCBI Taxonomy" id="249567"/>
    <lineage>
        <taxon>Bacteria</taxon>
        <taxon>Bacillati</taxon>
        <taxon>Actinomycetota</taxon>
        <taxon>Actinomycetes</taxon>
        <taxon>Kitasatosporales</taxon>
        <taxon>Streptomycetaceae</taxon>
        <taxon>Streptomyces</taxon>
    </lineage>
</organism>
<gene>
    <name evidence="3" type="ORF">OG863_36070</name>
</gene>
<dbReference type="Proteomes" id="UP001344251">
    <property type="component" value="Chromosome"/>
</dbReference>
<evidence type="ECO:0000259" key="2">
    <source>
        <dbReference type="PROSITE" id="PS51746"/>
    </source>
</evidence>
<dbReference type="RefSeq" id="WP_326622531.1">
    <property type="nucleotide sequence ID" value="NZ_CP109106.1"/>
</dbReference>
<proteinExistence type="predicted"/>
<dbReference type="Gene3D" id="3.60.40.10">
    <property type="entry name" value="PPM-type phosphatase domain"/>
    <property type="match status" value="1"/>
</dbReference>
<evidence type="ECO:0000256" key="1">
    <source>
        <dbReference type="ARBA" id="ARBA00022801"/>
    </source>
</evidence>
<dbReference type="SMART" id="SM00331">
    <property type="entry name" value="PP2C_SIG"/>
    <property type="match status" value="1"/>
</dbReference>
<dbReference type="InterPro" id="IPR052016">
    <property type="entry name" value="Bact_Sigma-Reg"/>
</dbReference>
<reference evidence="3 4" key="1">
    <citation type="submission" date="2022-10" db="EMBL/GenBank/DDBJ databases">
        <title>The complete genomes of actinobacterial strains from the NBC collection.</title>
        <authorList>
            <person name="Joergensen T.S."/>
            <person name="Alvarez Arevalo M."/>
            <person name="Sterndorff E.B."/>
            <person name="Faurdal D."/>
            <person name="Vuksanovic O."/>
            <person name="Mourched A.-S."/>
            <person name="Charusanti P."/>
            <person name="Shaw S."/>
            <person name="Blin K."/>
            <person name="Weber T."/>
        </authorList>
    </citation>
    <scope>NUCLEOTIDE SEQUENCE [LARGE SCALE GENOMIC DNA]</scope>
    <source>
        <strain evidence="3 4">NBC 01774</strain>
    </source>
</reference>
<keyword evidence="1" id="KW-0378">Hydrolase</keyword>
<feature type="domain" description="PPM-type phosphatase" evidence="2">
    <location>
        <begin position="172"/>
        <end position="392"/>
    </location>
</feature>
<dbReference type="EMBL" id="CP109106">
    <property type="protein sequence ID" value="WSB72939.1"/>
    <property type="molecule type" value="Genomic_DNA"/>
</dbReference>
<dbReference type="InterPro" id="IPR036457">
    <property type="entry name" value="PPM-type-like_dom_sf"/>
</dbReference>
<dbReference type="PANTHER" id="PTHR43156:SF2">
    <property type="entry name" value="STAGE II SPORULATION PROTEIN E"/>
    <property type="match status" value="1"/>
</dbReference>